<dbReference type="Proteomes" id="UP000735302">
    <property type="component" value="Unassembled WGS sequence"/>
</dbReference>
<name>A0AAV3YLK1_9GAST</name>
<proteinExistence type="predicted"/>
<protein>
    <submittedName>
        <fullName evidence="2">Reverse transcriptase</fullName>
    </submittedName>
</protein>
<evidence type="ECO:0000256" key="1">
    <source>
        <dbReference type="SAM" id="MobiDB-lite"/>
    </source>
</evidence>
<sequence length="116" mass="12774">MLAKINGRESSCSRDTGSNIYAISKSKIAESNFLPYSAKCRFFDGFVKVNPVARIHAETPFIAGVLEALVVENPLADFIIGNRGMVSGSPLREWLNDSTTDNDSKEQPRYAYKAPT</sequence>
<comment type="caution">
    <text evidence="2">The sequence shown here is derived from an EMBL/GenBank/DDBJ whole genome shotgun (WGS) entry which is preliminary data.</text>
</comment>
<evidence type="ECO:0000313" key="3">
    <source>
        <dbReference type="Proteomes" id="UP000735302"/>
    </source>
</evidence>
<organism evidence="2 3">
    <name type="scientific">Plakobranchus ocellatus</name>
    <dbReference type="NCBI Taxonomy" id="259542"/>
    <lineage>
        <taxon>Eukaryota</taxon>
        <taxon>Metazoa</taxon>
        <taxon>Spiralia</taxon>
        <taxon>Lophotrochozoa</taxon>
        <taxon>Mollusca</taxon>
        <taxon>Gastropoda</taxon>
        <taxon>Heterobranchia</taxon>
        <taxon>Euthyneura</taxon>
        <taxon>Panpulmonata</taxon>
        <taxon>Sacoglossa</taxon>
        <taxon>Placobranchoidea</taxon>
        <taxon>Plakobranchidae</taxon>
        <taxon>Plakobranchus</taxon>
    </lineage>
</organism>
<keyword evidence="2" id="KW-0548">Nucleotidyltransferase</keyword>
<keyword evidence="3" id="KW-1185">Reference proteome</keyword>
<keyword evidence="2" id="KW-0695">RNA-directed DNA polymerase</keyword>
<evidence type="ECO:0000313" key="2">
    <source>
        <dbReference type="EMBL" id="GFN88145.1"/>
    </source>
</evidence>
<feature type="region of interest" description="Disordered" evidence="1">
    <location>
        <begin position="91"/>
        <end position="116"/>
    </location>
</feature>
<dbReference type="EMBL" id="BLXT01001839">
    <property type="protein sequence ID" value="GFN88145.1"/>
    <property type="molecule type" value="Genomic_DNA"/>
</dbReference>
<dbReference type="AlphaFoldDB" id="A0AAV3YLK1"/>
<gene>
    <name evidence="2" type="ORF">PoB_001465100</name>
</gene>
<reference evidence="2 3" key="1">
    <citation type="journal article" date="2021" name="Elife">
        <title>Chloroplast acquisition without the gene transfer in kleptoplastic sea slugs, Plakobranchus ocellatus.</title>
        <authorList>
            <person name="Maeda T."/>
            <person name="Takahashi S."/>
            <person name="Yoshida T."/>
            <person name="Shimamura S."/>
            <person name="Takaki Y."/>
            <person name="Nagai Y."/>
            <person name="Toyoda A."/>
            <person name="Suzuki Y."/>
            <person name="Arimoto A."/>
            <person name="Ishii H."/>
            <person name="Satoh N."/>
            <person name="Nishiyama T."/>
            <person name="Hasebe M."/>
            <person name="Maruyama T."/>
            <person name="Minagawa J."/>
            <person name="Obokata J."/>
            <person name="Shigenobu S."/>
        </authorList>
    </citation>
    <scope>NUCLEOTIDE SEQUENCE [LARGE SCALE GENOMIC DNA]</scope>
</reference>
<accession>A0AAV3YLK1</accession>
<dbReference type="GO" id="GO:0003964">
    <property type="term" value="F:RNA-directed DNA polymerase activity"/>
    <property type="evidence" value="ECO:0007669"/>
    <property type="project" value="UniProtKB-KW"/>
</dbReference>
<keyword evidence="2" id="KW-0808">Transferase</keyword>